<dbReference type="SUPFAM" id="SSF50475">
    <property type="entry name" value="FMN-binding split barrel"/>
    <property type="match status" value="1"/>
</dbReference>
<dbReference type="Proteomes" id="UP000199356">
    <property type="component" value="Unassembled WGS sequence"/>
</dbReference>
<dbReference type="InterPro" id="IPR024624">
    <property type="entry name" value="Pyridox_Oxase_Alr4036_FMN-bd"/>
</dbReference>
<evidence type="ECO:0000256" key="1">
    <source>
        <dbReference type="SAM" id="Coils"/>
    </source>
</evidence>
<proteinExistence type="predicted"/>
<name>A0A1I5QZX0_9RHOB</name>
<dbReference type="STRING" id="441119.SAMN04488047_107196"/>
<evidence type="ECO:0000313" key="4">
    <source>
        <dbReference type="Proteomes" id="UP000199356"/>
    </source>
</evidence>
<dbReference type="EMBL" id="FOXA01000007">
    <property type="protein sequence ID" value="SFP51670.1"/>
    <property type="molecule type" value="Genomic_DNA"/>
</dbReference>
<evidence type="ECO:0000259" key="2">
    <source>
        <dbReference type="Pfam" id="PF12766"/>
    </source>
</evidence>
<dbReference type="OrthoDB" id="5120525at2"/>
<dbReference type="Pfam" id="PF12766">
    <property type="entry name" value="Pyridox_oxase_2"/>
    <property type="match status" value="1"/>
</dbReference>
<reference evidence="3 4" key="1">
    <citation type="submission" date="2016-10" db="EMBL/GenBank/DDBJ databases">
        <authorList>
            <person name="de Groot N.N."/>
        </authorList>
    </citation>
    <scope>NUCLEOTIDE SEQUENCE [LARGE SCALE GENOMIC DNA]</scope>
    <source>
        <strain evidence="3 4">DSM 19547</strain>
    </source>
</reference>
<dbReference type="GO" id="GO:0010181">
    <property type="term" value="F:FMN binding"/>
    <property type="evidence" value="ECO:0007669"/>
    <property type="project" value="InterPro"/>
</dbReference>
<dbReference type="AlphaFoldDB" id="A0A1I5QZX0"/>
<accession>A0A1I5QZX0</accession>
<organism evidence="3 4">
    <name type="scientific">Tranquillimonas alkanivorans</name>
    <dbReference type="NCBI Taxonomy" id="441119"/>
    <lineage>
        <taxon>Bacteria</taxon>
        <taxon>Pseudomonadati</taxon>
        <taxon>Pseudomonadota</taxon>
        <taxon>Alphaproteobacteria</taxon>
        <taxon>Rhodobacterales</taxon>
        <taxon>Roseobacteraceae</taxon>
        <taxon>Tranquillimonas</taxon>
    </lineage>
</organism>
<dbReference type="RefSeq" id="WP_093421588.1">
    <property type="nucleotide sequence ID" value="NZ_FOXA01000007.1"/>
</dbReference>
<protein>
    <submittedName>
        <fullName evidence="3">Pyridoxamine 5'-phosphate oxidase</fullName>
    </submittedName>
</protein>
<keyword evidence="1" id="KW-0175">Coiled coil</keyword>
<dbReference type="Gene3D" id="2.30.110.10">
    <property type="entry name" value="Electron Transport, Fmn-binding Protein, Chain A"/>
    <property type="match status" value="1"/>
</dbReference>
<evidence type="ECO:0000313" key="3">
    <source>
        <dbReference type="EMBL" id="SFP51670.1"/>
    </source>
</evidence>
<sequence>MSEWFETLDGLRGEIWRRLRTGAESGGGSRVVALATVGGRGAEARMVALREARVEAAELEVQTDLLSAKVDELRAEPRATLLSWEPEALLQARLRVRVEVVTEGLDGRWAAMPDEARRNHGGLPPPGRPMKRAEDYVETRERERLAVLLARVEEIDAVHLGDLHRRALFTRDDGFAGRWIAP</sequence>
<dbReference type="InterPro" id="IPR012349">
    <property type="entry name" value="Split_barrel_FMN-bd"/>
</dbReference>
<keyword evidence="4" id="KW-1185">Reference proteome</keyword>
<feature type="domain" description="Pyridoxamine 5'-phosphate oxidase Alr4036 family FMN-binding" evidence="2">
    <location>
        <begin position="27"/>
        <end position="101"/>
    </location>
</feature>
<gene>
    <name evidence="3" type="ORF">SAMN04488047_107196</name>
</gene>
<feature type="coiled-coil region" evidence="1">
    <location>
        <begin position="49"/>
        <end position="76"/>
    </location>
</feature>